<sequence length="94" mass="10617">MSTGDKTDEVKVRSPTRKNRTWDIRHRHLQKCIGIHGGTTRYVEVVPPEEALFAPGVGPMPVRITLASYLIIRSWRQAGSALSSTYRRSLTPRT</sequence>
<reference evidence="1" key="1">
    <citation type="submission" date="2015-06" db="UniProtKB">
        <authorList>
            <consortium name="EnsemblPlants"/>
        </authorList>
    </citation>
    <scope>IDENTIFICATION</scope>
</reference>
<proteinExistence type="predicted"/>
<dbReference type="EnsemblPlants" id="EMT07355">
    <property type="protein sequence ID" value="EMT07355"/>
    <property type="gene ID" value="F775_07869"/>
</dbReference>
<accession>M8B1A7</accession>
<evidence type="ECO:0000313" key="1">
    <source>
        <dbReference type="EnsemblPlants" id="EMT07355"/>
    </source>
</evidence>
<protein>
    <submittedName>
        <fullName evidence="1">Uncharacterized protein</fullName>
    </submittedName>
</protein>
<name>M8B1A7_AEGTA</name>
<dbReference type="AlphaFoldDB" id="M8B1A7"/>
<organism evidence="1">
    <name type="scientific">Aegilops tauschii</name>
    <name type="common">Tausch's goatgrass</name>
    <name type="synonym">Aegilops squarrosa</name>
    <dbReference type="NCBI Taxonomy" id="37682"/>
    <lineage>
        <taxon>Eukaryota</taxon>
        <taxon>Viridiplantae</taxon>
        <taxon>Streptophyta</taxon>
        <taxon>Embryophyta</taxon>
        <taxon>Tracheophyta</taxon>
        <taxon>Spermatophyta</taxon>
        <taxon>Magnoliopsida</taxon>
        <taxon>Liliopsida</taxon>
        <taxon>Poales</taxon>
        <taxon>Poaceae</taxon>
        <taxon>BOP clade</taxon>
        <taxon>Pooideae</taxon>
        <taxon>Triticodae</taxon>
        <taxon>Triticeae</taxon>
        <taxon>Triticinae</taxon>
        <taxon>Aegilops</taxon>
    </lineage>
</organism>